<evidence type="ECO:0000313" key="4">
    <source>
        <dbReference type="Proteomes" id="UP001055247"/>
    </source>
</evidence>
<organism evidence="3 4">
    <name type="scientific">Methylobacterium hispanicum</name>
    <dbReference type="NCBI Taxonomy" id="270350"/>
    <lineage>
        <taxon>Bacteria</taxon>
        <taxon>Pseudomonadati</taxon>
        <taxon>Pseudomonadota</taxon>
        <taxon>Alphaproteobacteria</taxon>
        <taxon>Hyphomicrobiales</taxon>
        <taxon>Methylobacteriaceae</taxon>
        <taxon>Methylobacterium</taxon>
    </lineage>
</organism>
<dbReference type="Proteomes" id="UP001055247">
    <property type="component" value="Unassembled WGS sequence"/>
</dbReference>
<dbReference type="RefSeq" id="WP_066927053.1">
    <property type="nucleotide sequence ID" value="NZ_BPQO01000005.1"/>
</dbReference>
<feature type="chain" id="PRO_5043943787" description="Secreted protein" evidence="2">
    <location>
        <begin position="22"/>
        <end position="116"/>
    </location>
</feature>
<evidence type="ECO:0000313" key="3">
    <source>
        <dbReference type="EMBL" id="GJD88088.1"/>
    </source>
</evidence>
<proteinExistence type="predicted"/>
<feature type="region of interest" description="Disordered" evidence="1">
    <location>
        <begin position="84"/>
        <end position="116"/>
    </location>
</feature>
<keyword evidence="2" id="KW-0732">Signal</keyword>
<name>A0AAV4ZID1_9HYPH</name>
<evidence type="ECO:0000256" key="1">
    <source>
        <dbReference type="SAM" id="MobiDB-lite"/>
    </source>
</evidence>
<feature type="signal peptide" evidence="2">
    <location>
        <begin position="1"/>
        <end position="21"/>
    </location>
</feature>
<accession>A0AAV4ZID1</accession>
<reference evidence="3" key="2">
    <citation type="submission" date="2021-08" db="EMBL/GenBank/DDBJ databases">
        <authorList>
            <person name="Tani A."/>
            <person name="Ola A."/>
            <person name="Ogura Y."/>
            <person name="Katsura K."/>
            <person name="Hayashi T."/>
        </authorList>
    </citation>
    <scope>NUCLEOTIDE SEQUENCE</scope>
    <source>
        <strain evidence="3">DSM 16372</strain>
    </source>
</reference>
<comment type="caution">
    <text evidence="3">The sequence shown here is derived from an EMBL/GenBank/DDBJ whole genome shotgun (WGS) entry which is preliminary data.</text>
</comment>
<evidence type="ECO:0008006" key="5">
    <source>
        <dbReference type="Google" id="ProtNLM"/>
    </source>
</evidence>
<evidence type="ECO:0000256" key="2">
    <source>
        <dbReference type="SAM" id="SignalP"/>
    </source>
</evidence>
<dbReference type="EMBL" id="BPQO01000005">
    <property type="protein sequence ID" value="GJD88088.1"/>
    <property type="molecule type" value="Genomic_DNA"/>
</dbReference>
<dbReference type="AlphaFoldDB" id="A0AAV4ZID1"/>
<protein>
    <recommendedName>
        <fullName evidence="5">Secreted protein</fullName>
    </recommendedName>
</protein>
<gene>
    <name evidence="3" type="ORF">BHAOGJBA_1599</name>
</gene>
<reference evidence="3" key="1">
    <citation type="journal article" date="2016" name="Front. Microbiol.">
        <title>Genome Sequence of the Piezophilic, Mesophilic Sulfate-Reducing Bacterium Desulfovibrio indicus J2T.</title>
        <authorList>
            <person name="Cao J."/>
            <person name="Maignien L."/>
            <person name="Shao Z."/>
            <person name="Alain K."/>
            <person name="Jebbar M."/>
        </authorList>
    </citation>
    <scope>NUCLEOTIDE SEQUENCE</scope>
    <source>
        <strain evidence="3">DSM 16372</strain>
    </source>
</reference>
<keyword evidence="4" id="KW-1185">Reference proteome</keyword>
<feature type="compositionally biased region" description="Basic and acidic residues" evidence="1">
    <location>
        <begin position="92"/>
        <end position="104"/>
    </location>
</feature>
<sequence length="116" mass="12466">MILRPLLALAALVSFGLPAAAQPPTPAAPPSLEQIERLEARPRRRDLYLSPEAAESARAAEAKMEAMQRKMDARVRRATRSICEGCAGQAPRRRDAAAAARDDVPGQLDPAQAPTE</sequence>